<dbReference type="InParanoid" id="B4D8J5"/>
<organism evidence="1 2">
    <name type="scientific">Chthoniobacter flavus Ellin428</name>
    <dbReference type="NCBI Taxonomy" id="497964"/>
    <lineage>
        <taxon>Bacteria</taxon>
        <taxon>Pseudomonadati</taxon>
        <taxon>Verrucomicrobiota</taxon>
        <taxon>Spartobacteria</taxon>
        <taxon>Chthoniobacterales</taxon>
        <taxon>Chthoniobacteraceae</taxon>
        <taxon>Chthoniobacter</taxon>
    </lineage>
</organism>
<evidence type="ECO:0000313" key="1">
    <source>
        <dbReference type="EMBL" id="EDY17217.1"/>
    </source>
</evidence>
<sequence length="43" mass="5060">MPYYNTMPAIWEKDAQIVVCRRLDLFRPQAPSEPLREPRNVGT</sequence>
<evidence type="ECO:0000313" key="2">
    <source>
        <dbReference type="Proteomes" id="UP000005824"/>
    </source>
</evidence>
<keyword evidence="2" id="KW-1185">Reference proteome</keyword>
<name>B4D8J5_9BACT</name>
<proteinExistence type="predicted"/>
<reference evidence="1 2" key="1">
    <citation type="journal article" date="2011" name="J. Bacteriol.">
        <title>Genome sequence of Chthoniobacter flavus Ellin428, an aerobic heterotrophic soil bacterium.</title>
        <authorList>
            <person name="Kant R."/>
            <person name="van Passel M.W."/>
            <person name="Palva A."/>
            <person name="Lucas S."/>
            <person name="Lapidus A."/>
            <person name="Glavina Del Rio T."/>
            <person name="Dalin E."/>
            <person name="Tice H."/>
            <person name="Bruce D."/>
            <person name="Goodwin L."/>
            <person name="Pitluck S."/>
            <person name="Larimer F.W."/>
            <person name="Land M.L."/>
            <person name="Hauser L."/>
            <person name="Sangwan P."/>
            <person name="de Vos W.M."/>
            <person name="Janssen P.H."/>
            <person name="Smidt H."/>
        </authorList>
    </citation>
    <scope>NUCLEOTIDE SEQUENCE [LARGE SCALE GENOMIC DNA]</scope>
    <source>
        <strain evidence="1 2">Ellin428</strain>
    </source>
</reference>
<accession>B4D8J5</accession>
<protein>
    <submittedName>
        <fullName evidence="1">Uncharacterized protein</fullName>
    </submittedName>
</protein>
<comment type="caution">
    <text evidence="1">The sequence shown here is derived from an EMBL/GenBank/DDBJ whole genome shotgun (WGS) entry which is preliminary data.</text>
</comment>
<dbReference type="AlphaFoldDB" id="B4D8J5"/>
<dbReference type="STRING" id="497964.CfE428DRAFT_5235"/>
<gene>
    <name evidence="1" type="ORF">CfE428DRAFT_5235</name>
</gene>
<dbReference type="EMBL" id="ABVL01000022">
    <property type="protein sequence ID" value="EDY17217.1"/>
    <property type="molecule type" value="Genomic_DNA"/>
</dbReference>
<dbReference type="Proteomes" id="UP000005824">
    <property type="component" value="Unassembled WGS sequence"/>
</dbReference>